<evidence type="ECO:0008006" key="3">
    <source>
        <dbReference type="Google" id="ProtNLM"/>
    </source>
</evidence>
<reference evidence="2" key="1">
    <citation type="journal article" date="2015" name="PLoS ONE">
        <title>Complete Genome Sequence of Thermus aquaticus Y51MC23.</title>
        <authorList>
            <person name="Brumm P.J."/>
            <person name="Monsma S."/>
            <person name="Keough B."/>
            <person name="Jasinovica S."/>
            <person name="Ferguson E."/>
            <person name="Schoenfeld T."/>
            <person name="Lodes M."/>
            <person name="Mead D.A."/>
        </authorList>
    </citation>
    <scope>NUCLEOTIDE SEQUENCE [LARGE SCALE GENOMIC DNA]</scope>
    <source>
        <strain evidence="2">BAA-2747 / Y51MC23</strain>
    </source>
</reference>
<dbReference type="RefSeq" id="WP_003048926.1">
    <property type="nucleotide sequence ID" value="NZ_CP010826.1"/>
</dbReference>
<dbReference type="EMBL" id="CP010826">
    <property type="protein sequence ID" value="ALJ92385.1"/>
    <property type="molecule type" value="Genomic_DNA"/>
</dbReference>
<geneLocation type="plasmid" evidence="1 2">
    <name>pTA78</name>
</geneLocation>
<gene>
    <name evidence="1" type="ORF">TO73_2864</name>
</gene>
<keyword evidence="1" id="KW-0614">Plasmid</keyword>
<accession>A0ABM5VQM3</accession>
<dbReference type="SUPFAM" id="SSF52540">
    <property type="entry name" value="P-loop containing nucleoside triphosphate hydrolases"/>
    <property type="match status" value="1"/>
</dbReference>
<dbReference type="InterPro" id="IPR027417">
    <property type="entry name" value="P-loop_NTPase"/>
</dbReference>
<dbReference type="Gene3D" id="3.40.50.300">
    <property type="entry name" value="P-loop containing nucleotide triphosphate hydrolases"/>
    <property type="match status" value="1"/>
</dbReference>
<evidence type="ECO:0000313" key="2">
    <source>
        <dbReference type="Proteomes" id="UP000058660"/>
    </source>
</evidence>
<organism evidence="1 2">
    <name type="scientific">Thermus aquaticus (strain ATCC BAA-2747 / Y51MC23)</name>
    <dbReference type="NCBI Taxonomy" id="498848"/>
    <lineage>
        <taxon>Bacteria</taxon>
        <taxon>Thermotogati</taxon>
        <taxon>Deinococcota</taxon>
        <taxon>Deinococci</taxon>
        <taxon>Thermales</taxon>
        <taxon>Thermaceae</taxon>
        <taxon>Thermus</taxon>
    </lineage>
</organism>
<sequence>MEPSSNPPAEKVPGGKALEEAQAFLQKLRSRRNKEESAKPILEVQQGGSLSGVLLAGEVALLYGEAKVGKSRAAVALLGWPKGGKAEEKEGGERSGASSREDVARSGSWRVWAPRELRFYLYHATETRYAHLKKYAKALGAEDITENILPFNDVEELERALQAIHTLAERRGRPALVVVDSLIKLVPPQQSENEAKVMDAVMARLKRAISPPEREPLVGLLVIHHAAKGNGGPRGSGAIAANADHILRLEPRRDGEEDWGLLLYERGRGDVWREVEEVLRVRVRGIRRVGPTPREAKKSKRASKGAKNSYIRKAREHFGNRTFSEEELYRFLAEEGHSDPDDLISVWKSRKKLVSAGNGRLYLKK</sequence>
<keyword evidence="2" id="KW-1185">Reference proteome</keyword>
<protein>
    <recommendedName>
        <fullName evidence="3">AAA+ ATPase domain-containing protein</fullName>
    </recommendedName>
</protein>
<name>A0ABM5VQM3_THEA5</name>
<dbReference type="Proteomes" id="UP000058660">
    <property type="component" value="Plasmid pTA78"/>
</dbReference>
<evidence type="ECO:0000313" key="1">
    <source>
        <dbReference type="EMBL" id="ALJ92385.1"/>
    </source>
</evidence>
<proteinExistence type="predicted"/>